<dbReference type="AlphaFoldDB" id="A0A1W1XZP3"/>
<evidence type="ECO:0000259" key="3">
    <source>
        <dbReference type="Pfam" id="PF08719"/>
    </source>
</evidence>
<dbReference type="RefSeq" id="WP_084092763.1">
    <property type="nucleotide sequence ID" value="NZ_FWXD01000035.1"/>
</dbReference>
<evidence type="ECO:0000313" key="4">
    <source>
        <dbReference type="EMBL" id="SMC29430.1"/>
    </source>
</evidence>
<evidence type="ECO:0000256" key="2">
    <source>
        <dbReference type="ARBA" id="ARBA00000751"/>
    </source>
</evidence>
<proteinExistence type="predicted"/>
<dbReference type="CDD" id="cd15457">
    <property type="entry name" value="NADAR"/>
    <property type="match status" value="1"/>
</dbReference>
<dbReference type="Gene3D" id="1.10.357.40">
    <property type="entry name" value="YbiA-like"/>
    <property type="match status" value="1"/>
</dbReference>
<comment type="catalytic activity">
    <reaction evidence="2">
        <text>2,5-diamino-6-hydroxy-4-(5-phosphoribosylamino)-pyrimidine + H2O = 2,5,6-triamino-4-hydroxypyrimidine + D-ribose 5-phosphate</text>
        <dbReference type="Rhea" id="RHEA:23436"/>
        <dbReference type="ChEBI" id="CHEBI:15377"/>
        <dbReference type="ChEBI" id="CHEBI:58614"/>
        <dbReference type="ChEBI" id="CHEBI:78346"/>
        <dbReference type="ChEBI" id="CHEBI:137796"/>
    </reaction>
</comment>
<dbReference type="InterPro" id="IPR037238">
    <property type="entry name" value="YbiA-like_sf"/>
</dbReference>
<reference evidence="4 5" key="1">
    <citation type="submission" date="2017-04" db="EMBL/GenBank/DDBJ databases">
        <authorList>
            <person name="Afonso C.L."/>
            <person name="Miller P.J."/>
            <person name="Scott M.A."/>
            <person name="Spackman E."/>
            <person name="Goraichik I."/>
            <person name="Dimitrov K.M."/>
            <person name="Suarez D.L."/>
            <person name="Swayne D.E."/>
        </authorList>
    </citation>
    <scope>NUCLEOTIDE SEQUENCE [LARGE SCALE GENOMIC DNA]</scope>
    <source>
        <strain evidence="4 5">DSM 23236</strain>
    </source>
</reference>
<evidence type="ECO:0000313" key="5">
    <source>
        <dbReference type="Proteomes" id="UP000192761"/>
    </source>
</evidence>
<dbReference type="STRING" id="1121001.SAMN02745857_03828"/>
<protein>
    <recommendedName>
        <fullName evidence="3">NADAR domain-containing protein</fullName>
    </recommendedName>
</protein>
<keyword evidence="5" id="KW-1185">Reference proteome</keyword>
<evidence type="ECO:0000256" key="1">
    <source>
        <dbReference type="ARBA" id="ARBA00000022"/>
    </source>
</evidence>
<comment type="catalytic activity">
    <reaction evidence="1">
        <text>5-amino-6-(5-phospho-D-ribosylamino)uracil + H2O = 5,6-diaminouracil + D-ribose 5-phosphate</text>
        <dbReference type="Rhea" id="RHEA:55020"/>
        <dbReference type="ChEBI" id="CHEBI:15377"/>
        <dbReference type="ChEBI" id="CHEBI:46252"/>
        <dbReference type="ChEBI" id="CHEBI:58453"/>
        <dbReference type="ChEBI" id="CHEBI:78346"/>
    </reaction>
</comment>
<organism evidence="4 5">
    <name type="scientific">Andreprevotia lacus DSM 23236</name>
    <dbReference type="NCBI Taxonomy" id="1121001"/>
    <lineage>
        <taxon>Bacteria</taxon>
        <taxon>Pseudomonadati</taxon>
        <taxon>Pseudomonadota</taxon>
        <taxon>Betaproteobacteria</taxon>
        <taxon>Neisseriales</taxon>
        <taxon>Chitinibacteraceae</taxon>
        <taxon>Andreprevotia</taxon>
    </lineage>
</organism>
<dbReference type="NCBIfam" id="TIGR02464">
    <property type="entry name" value="ribofla_fusion"/>
    <property type="match status" value="1"/>
</dbReference>
<gene>
    <name evidence="4" type="ORF">SAMN02745857_03828</name>
</gene>
<dbReference type="InterPro" id="IPR012816">
    <property type="entry name" value="NADAR"/>
</dbReference>
<dbReference type="EMBL" id="FWXD01000035">
    <property type="protein sequence ID" value="SMC29430.1"/>
    <property type="molecule type" value="Genomic_DNA"/>
</dbReference>
<dbReference type="Pfam" id="PF08719">
    <property type="entry name" value="NADAR"/>
    <property type="match status" value="1"/>
</dbReference>
<sequence>MSPPLADLHARIAAGEQPEFLFFWGHRHNKRGGVTAACLSQWFPAGFTLDDVYYHTAEHYMMAAKARLFDDAAILAQILANADPRSVKALGRKIKGYDDARWQAHRYCAVVAGNVGKFGQNAALQQFLLATGDKVLVEASPVDAIWGIGLDQAHPDAAHPARWPGLNLLGFALMDVRGALRRQLGEPARVHPAQPAGQVHTDELHLALRFALPHGGDWQTLPALPLTHDAATPLHTLVLPNHETLEISAWLEDEHLLHLQVRQHGVVLAQLQTEGAPTLAFRTFGHAAVECRLLG</sequence>
<feature type="domain" description="NADAR" evidence="3">
    <location>
        <begin position="22"/>
        <end position="181"/>
    </location>
</feature>
<dbReference type="SUPFAM" id="SSF143990">
    <property type="entry name" value="YbiA-like"/>
    <property type="match status" value="1"/>
</dbReference>
<accession>A0A1W1XZP3</accession>
<dbReference type="OrthoDB" id="67297at2"/>
<dbReference type="Proteomes" id="UP000192761">
    <property type="component" value="Unassembled WGS sequence"/>
</dbReference>
<name>A0A1W1XZP3_9NEIS</name>